<dbReference type="EMBL" id="JAWDJW010006717">
    <property type="protein sequence ID" value="KAK3063795.1"/>
    <property type="molecule type" value="Genomic_DNA"/>
</dbReference>
<accession>A0ACC3D989</accession>
<dbReference type="Proteomes" id="UP001186974">
    <property type="component" value="Unassembled WGS sequence"/>
</dbReference>
<evidence type="ECO:0000313" key="2">
    <source>
        <dbReference type="Proteomes" id="UP001186974"/>
    </source>
</evidence>
<evidence type="ECO:0000313" key="1">
    <source>
        <dbReference type="EMBL" id="KAK3063795.1"/>
    </source>
</evidence>
<organism evidence="1 2">
    <name type="scientific">Coniosporium uncinatum</name>
    <dbReference type="NCBI Taxonomy" id="93489"/>
    <lineage>
        <taxon>Eukaryota</taxon>
        <taxon>Fungi</taxon>
        <taxon>Dikarya</taxon>
        <taxon>Ascomycota</taxon>
        <taxon>Pezizomycotina</taxon>
        <taxon>Dothideomycetes</taxon>
        <taxon>Dothideomycetes incertae sedis</taxon>
        <taxon>Coniosporium</taxon>
    </lineage>
</organism>
<sequence>MVRTQHLLSVPQHLRPHASGVSIPVFKTSAAFLTSLGANLRISDTFDDLAPSPCSTPYLRARQYSLDEYPLPPPSPLCSALAMASSSPSNQDLHSDPSDDHQTLKQRLPTPPSQQHDPLAGVPTLQTFTTSDPSEKIAALKLVADSVAQQRQMASRVLIAHPANLSVLTVILGIAANWLANDISDWALVLVTWSGIVMSALVAIRFFTRHYISLAEETEWAGWLGEDQVLVAKWGNEVIGACVLGWVRDEGKGKRRKSGRGEIRAWTVRLKYRGKGVGRGLLEEAVEVVNRKGGEGLDFAEGHANAERVLSQYYNKAFDKRDLRAYDALQKVIAEKAHFGRRRSRGSNNM</sequence>
<proteinExistence type="predicted"/>
<name>A0ACC3D989_9PEZI</name>
<reference evidence="1" key="1">
    <citation type="submission" date="2024-09" db="EMBL/GenBank/DDBJ databases">
        <title>Black Yeasts Isolated from many extreme environments.</title>
        <authorList>
            <person name="Coleine C."/>
            <person name="Stajich J.E."/>
            <person name="Selbmann L."/>
        </authorList>
    </citation>
    <scope>NUCLEOTIDE SEQUENCE</scope>
    <source>
        <strain evidence="1">CCFEE 5737</strain>
    </source>
</reference>
<gene>
    <name evidence="1" type="ORF">LTS18_012685</name>
</gene>
<keyword evidence="2" id="KW-1185">Reference proteome</keyword>
<protein>
    <submittedName>
        <fullName evidence="1">Uncharacterized protein</fullName>
    </submittedName>
</protein>
<comment type="caution">
    <text evidence="1">The sequence shown here is derived from an EMBL/GenBank/DDBJ whole genome shotgun (WGS) entry which is preliminary data.</text>
</comment>